<dbReference type="OrthoDB" id="1443945at2"/>
<accession>A0A1D8PAS6</accession>
<dbReference type="PROSITE" id="PS00018">
    <property type="entry name" value="EF_HAND_1"/>
    <property type="match status" value="1"/>
</dbReference>
<dbReference type="Proteomes" id="UP000176050">
    <property type="component" value="Chromosome"/>
</dbReference>
<name>A0A1D8PAS6_9FLAO</name>
<dbReference type="InterPro" id="IPR002048">
    <property type="entry name" value="EF_hand_dom"/>
</dbReference>
<sequence>MGSKKQKQILEKIRIVITGHFDTPEDAFSFFDKNNDGSLSKIEIIALLKQAEISGFLRGFVASKLLHGYDFTDDNNIQWTEFKKALKEIG</sequence>
<organism evidence="2 3">
    <name type="scientific">Urechidicola croceus</name>
    <dbReference type="NCBI Taxonomy" id="1850246"/>
    <lineage>
        <taxon>Bacteria</taxon>
        <taxon>Pseudomonadati</taxon>
        <taxon>Bacteroidota</taxon>
        <taxon>Flavobacteriia</taxon>
        <taxon>Flavobacteriales</taxon>
        <taxon>Flavobacteriaceae</taxon>
        <taxon>Urechidicola</taxon>
    </lineage>
</organism>
<proteinExistence type="predicted"/>
<evidence type="ECO:0000259" key="1">
    <source>
        <dbReference type="PROSITE" id="PS50222"/>
    </source>
</evidence>
<dbReference type="Gene3D" id="1.10.238.10">
    <property type="entry name" value="EF-hand"/>
    <property type="match status" value="1"/>
</dbReference>
<dbReference type="PROSITE" id="PS50222">
    <property type="entry name" value="EF_HAND_2"/>
    <property type="match status" value="1"/>
</dbReference>
<dbReference type="KEGG" id="lul:LPB138_13665"/>
<dbReference type="SUPFAM" id="SSF47473">
    <property type="entry name" value="EF-hand"/>
    <property type="match status" value="1"/>
</dbReference>
<evidence type="ECO:0000313" key="2">
    <source>
        <dbReference type="EMBL" id="AOW21662.1"/>
    </source>
</evidence>
<dbReference type="Pfam" id="PF13405">
    <property type="entry name" value="EF-hand_6"/>
    <property type="match status" value="1"/>
</dbReference>
<protein>
    <submittedName>
        <fullName evidence="2">GTP-binding protein LepA</fullName>
    </submittedName>
</protein>
<dbReference type="STRING" id="1850246.LPB138_13665"/>
<dbReference type="GO" id="GO:0005509">
    <property type="term" value="F:calcium ion binding"/>
    <property type="evidence" value="ECO:0007669"/>
    <property type="project" value="InterPro"/>
</dbReference>
<reference evidence="2 3" key="1">
    <citation type="submission" date="2016-10" db="EMBL/GenBank/DDBJ databases">
        <title>Lutibacter sp. LPB0138, isolated from marine gastropod.</title>
        <authorList>
            <person name="Kim E."/>
            <person name="Yi H."/>
        </authorList>
    </citation>
    <scope>NUCLEOTIDE SEQUENCE [LARGE SCALE GENOMIC DNA]</scope>
    <source>
        <strain evidence="2 3">LPB0138</strain>
    </source>
</reference>
<feature type="domain" description="EF-hand" evidence="1">
    <location>
        <begin position="19"/>
        <end position="54"/>
    </location>
</feature>
<keyword evidence="3" id="KW-1185">Reference proteome</keyword>
<dbReference type="InterPro" id="IPR018247">
    <property type="entry name" value="EF_Hand_1_Ca_BS"/>
</dbReference>
<dbReference type="RefSeq" id="WP_070237822.1">
    <property type="nucleotide sequence ID" value="NZ_CP017478.1"/>
</dbReference>
<dbReference type="EMBL" id="CP017478">
    <property type="protein sequence ID" value="AOW21662.1"/>
    <property type="molecule type" value="Genomic_DNA"/>
</dbReference>
<evidence type="ECO:0000313" key="3">
    <source>
        <dbReference type="Proteomes" id="UP000176050"/>
    </source>
</evidence>
<dbReference type="InterPro" id="IPR011992">
    <property type="entry name" value="EF-hand-dom_pair"/>
</dbReference>
<dbReference type="AlphaFoldDB" id="A0A1D8PAS6"/>
<gene>
    <name evidence="2" type="ORF">LPB138_13665</name>
</gene>